<feature type="region of interest" description="Disordered" evidence="1">
    <location>
        <begin position="59"/>
        <end position="88"/>
    </location>
</feature>
<proteinExistence type="predicted"/>
<dbReference type="Pfam" id="PF14428">
    <property type="entry name" value="DddA-like"/>
    <property type="match status" value="1"/>
</dbReference>
<dbReference type="InterPro" id="IPR032724">
    <property type="entry name" value="SCP1.201-like"/>
</dbReference>
<evidence type="ECO:0000256" key="1">
    <source>
        <dbReference type="SAM" id="MobiDB-lite"/>
    </source>
</evidence>
<name>A0A5M7C9Q2_SACHI</name>
<organism evidence="2 3">
    <name type="scientific">Saccharopolyspora hirsuta</name>
    <dbReference type="NCBI Taxonomy" id="1837"/>
    <lineage>
        <taxon>Bacteria</taxon>
        <taxon>Bacillati</taxon>
        <taxon>Actinomycetota</taxon>
        <taxon>Actinomycetes</taxon>
        <taxon>Pseudonocardiales</taxon>
        <taxon>Pseudonocardiaceae</taxon>
        <taxon>Saccharopolyspora</taxon>
    </lineage>
</organism>
<protein>
    <submittedName>
        <fullName evidence="2">Uncharacterized protein</fullName>
    </submittedName>
</protein>
<evidence type="ECO:0000313" key="3">
    <source>
        <dbReference type="Proteomes" id="UP000323946"/>
    </source>
</evidence>
<keyword evidence="3" id="KW-1185">Reference proteome</keyword>
<dbReference type="Proteomes" id="UP000323946">
    <property type="component" value="Unassembled WGS sequence"/>
</dbReference>
<evidence type="ECO:0000313" key="2">
    <source>
        <dbReference type="EMBL" id="KAA5836928.1"/>
    </source>
</evidence>
<sequence>MGRFGTSEPFSSWPWTAAAKGTGTATQNEVGKTSVEIAHLKPTVGLAFDEEGRRALADRDLRSKQDGEAREIDRFLRDSPDFPKQRRPDVPVAAAAHVEMKVAMEMRKRGIRHITLVINNPRGICRGDWGCIPAVRAILPRGHSITVWVPGAAVPCELHGGSPTS</sequence>
<gene>
    <name evidence="2" type="ORF">F1721_03585</name>
</gene>
<accession>A0A5M7C9Q2</accession>
<dbReference type="RefSeq" id="WP_150065094.1">
    <property type="nucleotide sequence ID" value="NZ_JBEPDJ010000032.1"/>
</dbReference>
<comment type="caution">
    <text evidence="2">The sequence shown here is derived from an EMBL/GenBank/DDBJ whole genome shotgun (WGS) entry which is preliminary data.</text>
</comment>
<dbReference type="EMBL" id="VWPH01000002">
    <property type="protein sequence ID" value="KAA5836928.1"/>
    <property type="molecule type" value="Genomic_DNA"/>
</dbReference>
<reference evidence="2 3" key="1">
    <citation type="submission" date="2019-09" db="EMBL/GenBank/DDBJ databases">
        <title>Draft genome sequence of the thermophilic Saccharopolyspora hirsuta VKM Ac-666T.</title>
        <authorList>
            <person name="Lobastova T.G."/>
            <person name="Fokina V."/>
            <person name="Bragin E.Y."/>
            <person name="Shtratnikova V.Y."/>
            <person name="Starodumova I.P."/>
            <person name="Tarlachkov S.V."/>
            <person name="Donova M.V."/>
        </authorList>
    </citation>
    <scope>NUCLEOTIDE SEQUENCE [LARGE SCALE GENOMIC DNA]</scope>
    <source>
        <strain evidence="2 3">VKM Ac-666</strain>
    </source>
</reference>
<dbReference type="AlphaFoldDB" id="A0A5M7C9Q2"/>
<dbReference type="OrthoDB" id="3701073at2"/>